<reference evidence="2 3" key="1">
    <citation type="submission" date="2014-03" db="EMBL/GenBank/DDBJ databases">
        <title>Bradyrhizobium valentinum sp. nov., isolated from effective nodules of Lupinus mariae-josephae, a lupine endemic of basic-lime soils in Eastern Spain.</title>
        <authorList>
            <person name="Duran D."/>
            <person name="Rey L."/>
            <person name="Navarro A."/>
            <person name="Busquets A."/>
            <person name="Imperial J."/>
            <person name="Ruiz-Argueso T."/>
        </authorList>
    </citation>
    <scope>NUCLEOTIDE SEQUENCE [LARGE SCALE GENOMIC DNA]</scope>
    <source>
        <strain evidence="2 3">Ro19</strain>
    </source>
</reference>
<evidence type="ECO:0000313" key="2">
    <source>
        <dbReference type="EMBL" id="KRR29029.1"/>
    </source>
</evidence>
<comment type="caution">
    <text evidence="2">The sequence shown here is derived from an EMBL/GenBank/DDBJ whole genome shotgun (WGS) entry which is preliminary data.</text>
</comment>
<proteinExistence type="predicted"/>
<keyword evidence="1" id="KW-0472">Membrane</keyword>
<dbReference type="Proteomes" id="UP000052023">
    <property type="component" value="Unassembled WGS sequence"/>
</dbReference>
<organism evidence="2 3">
    <name type="scientific">Bradyrhizobium retamae</name>
    <dbReference type="NCBI Taxonomy" id="1300035"/>
    <lineage>
        <taxon>Bacteria</taxon>
        <taxon>Pseudomonadati</taxon>
        <taxon>Pseudomonadota</taxon>
        <taxon>Alphaproteobacteria</taxon>
        <taxon>Hyphomicrobiales</taxon>
        <taxon>Nitrobacteraceae</taxon>
        <taxon>Bradyrhizobium</taxon>
    </lineage>
</organism>
<protein>
    <submittedName>
        <fullName evidence="2">Uncharacterized protein</fullName>
    </submittedName>
</protein>
<keyword evidence="1" id="KW-0812">Transmembrane</keyword>
<name>A0A0R3NFT5_9BRAD</name>
<dbReference type="AlphaFoldDB" id="A0A0R3NFT5"/>
<keyword evidence="3" id="KW-1185">Reference proteome</keyword>
<dbReference type="EMBL" id="LLYA01000046">
    <property type="protein sequence ID" value="KRR29029.1"/>
    <property type="molecule type" value="Genomic_DNA"/>
</dbReference>
<evidence type="ECO:0000256" key="1">
    <source>
        <dbReference type="SAM" id="Phobius"/>
    </source>
</evidence>
<accession>A0A0R3NFT5</accession>
<keyword evidence="1" id="KW-1133">Transmembrane helix</keyword>
<sequence length="65" mass="7491">MKSMIQNIKEEIENLLYPELRPYGRSDRDRLLRKASDTPLEPLEWVGILVGLVFAVAVTRYSVAE</sequence>
<gene>
    <name evidence="2" type="ORF">CQ13_17920</name>
</gene>
<evidence type="ECO:0000313" key="3">
    <source>
        <dbReference type="Proteomes" id="UP000052023"/>
    </source>
</evidence>
<feature type="transmembrane region" description="Helical" evidence="1">
    <location>
        <begin position="45"/>
        <end position="63"/>
    </location>
</feature>